<dbReference type="OrthoDB" id="206354at2759"/>
<dbReference type="Pfam" id="PF10237">
    <property type="entry name" value="N6-adenineMlase"/>
    <property type="match status" value="1"/>
</dbReference>
<dbReference type="GO" id="GO:0005737">
    <property type="term" value="C:cytoplasm"/>
    <property type="evidence" value="ECO:0007669"/>
    <property type="project" value="UniProtKB-SubCell"/>
</dbReference>
<organism evidence="5 6">
    <name type="scientific">Neoarthrinium moseri</name>
    <dbReference type="NCBI Taxonomy" id="1658444"/>
    <lineage>
        <taxon>Eukaryota</taxon>
        <taxon>Fungi</taxon>
        <taxon>Dikarya</taxon>
        <taxon>Ascomycota</taxon>
        <taxon>Pezizomycotina</taxon>
        <taxon>Sordariomycetes</taxon>
        <taxon>Xylariomycetidae</taxon>
        <taxon>Amphisphaeriales</taxon>
        <taxon>Apiosporaceae</taxon>
        <taxon>Neoarthrinium</taxon>
    </lineage>
</organism>
<keyword evidence="4" id="KW-0808">Transferase</keyword>
<name>A0A9P9WGR3_9PEZI</name>
<dbReference type="GO" id="GO:0003676">
    <property type="term" value="F:nucleic acid binding"/>
    <property type="evidence" value="ECO:0007669"/>
    <property type="project" value="InterPro"/>
</dbReference>
<gene>
    <name evidence="5" type="ORF">JX265_009135</name>
</gene>
<accession>A0A9P9WGR3</accession>
<dbReference type="PANTHER" id="PTHR13200">
    <property type="entry name" value="EEF1A LYSINE METHYLTRANSFERASE 1"/>
    <property type="match status" value="1"/>
</dbReference>
<dbReference type="EMBL" id="JAFIMR010000027">
    <property type="protein sequence ID" value="KAI1862421.1"/>
    <property type="molecule type" value="Genomic_DNA"/>
</dbReference>
<dbReference type="AlphaFoldDB" id="A0A9P9WGR3"/>
<dbReference type="Proteomes" id="UP000829685">
    <property type="component" value="Unassembled WGS sequence"/>
</dbReference>
<dbReference type="InterPro" id="IPR002052">
    <property type="entry name" value="DNA_methylase_N6_adenine_CS"/>
</dbReference>
<evidence type="ECO:0000313" key="5">
    <source>
        <dbReference type="EMBL" id="KAI1862421.1"/>
    </source>
</evidence>
<evidence type="ECO:0008006" key="7">
    <source>
        <dbReference type="Google" id="ProtNLM"/>
    </source>
</evidence>
<keyword evidence="3" id="KW-0489">Methyltransferase</keyword>
<reference evidence="5" key="1">
    <citation type="submission" date="2021-03" db="EMBL/GenBank/DDBJ databases">
        <title>Revisited historic fungal species revealed as producer of novel bioactive compounds through whole genome sequencing and comparative genomics.</title>
        <authorList>
            <person name="Vignolle G.A."/>
            <person name="Hochenegger N."/>
            <person name="Mach R.L."/>
            <person name="Mach-Aigner A.R."/>
            <person name="Javad Rahimi M."/>
            <person name="Salim K.A."/>
            <person name="Chan C.M."/>
            <person name="Lim L.B.L."/>
            <person name="Cai F."/>
            <person name="Druzhinina I.S."/>
            <person name="U'Ren J.M."/>
            <person name="Derntl C."/>
        </authorList>
    </citation>
    <scope>NUCLEOTIDE SEQUENCE</scope>
    <source>
        <strain evidence="5">TUCIM 5799</strain>
    </source>
</reference>
<dbReference type="PROSITE" id="PS00092">
    <property type="entry name" value="N6_MTASE"/>
    <property type="match status" value="1"/>
</dbReference>
<evidence type="ECO:0000256" key="3">
    <source>
        <dbReference type="ARBA" id="ARBA00022603"/>
    </source>
</evidence>
<keyword evidence="6" id="KW-1185">Reference proteome</keyword>
<evidence type="ECO:0000256" key="2">
    <source>
        <dbReference type="ARBA" id="ARBA00022490"/>
    </source>
</evidence>
<keyword evidence="2" id="KW-0963">Cytoplasm</keyword>
<comment type="subcellular location">
    <subcellularLocation>
        <location evidence="1">Cytoplasm</location>
    </subcellularLocation>
</comment>
<dbReference type="GO" id="GO:0016279">
    <property type="term" value="F:protein-lysine N-methyltransferase activity"/>
    <property type="evidence" value="ECO:0007669"/>
    <property type="project" value="InterPro"/>
</dbReference>
<protein>
    <recommendedName>
        <fullName evidence="7">Elongation factor methyltransferase 5</fullName>
    </recommendedName>
</protein>
<dbReference type="GO" id="GO:0032259">
    <property type="term" value="P:methylation"/>
    <property type="evidence" value="ECO:0007669"/>
    <property type="project" value="UniProtKB-KW"/>
</dbReference>
<evidence type="ECO:0000256" key="4">
    <source>
        <dbReference type="ARBA" id="ARBA00022679"/>
    </source>
</evidence>
<dbReference type="PANTHER" id="PTHR13200:SF0">
    <property type="entry name" value="EEF1A LYSINE METHYLTRANSFERASE 1"/>
    <property type="match status" value="1"/>
</dbReference>
<dbReference type="InterPro" id="IPR041370">
    <property type="entry name" value="Mlase_EEF1AKMT1/ZCCHC4"/>
</dbReference>
<evidence type="ECO:0000256" key="1">
    <source>
        <dbReference type="ARBA" id="ARBA00004496"/>
    </source>
</evidence>
<evidence type="ECO:0000313" key="6">
    <source>
        <dbReference type="Proteomes" id="UP000829685"/>
    </source>
</evidence>
<dbReference type="InterPro" id="IPR019369">
    <property type="entry name" value="Efm5/EEF1AKMT1"/>
</dbReference>
<comment type="caution">
    <text evidence="5">The sequence shown here is derived from an EMBL/GenBank/DDBJ whole genome shotgun (WGS) entry which is preliminary data.</text>
</comment>
<proteinExistence type="predicted"/>
<sequence length="262" mass="29715">MGDFIDEPITLSSHALDALKEFYSERDVHTEKFEQLKADAGEDPDSKQAPLSMAAFREDWQESQFWCLAQYHKGRASTVEDPGGIYAEDYSDETARLLAGQLLKSATEDTTIAVVSAPSVFVALKNLLNEAEAGSPKPKLILLEHDQRFSVFPEFVFYDYNQPTKLPDTLKGSVDCIIIDPPFLNPDCQTKMALTARWLSKPNTEDMRAILVTGERMESLVLKLYKNFGLRTTTFDVVHMGLKNEFYCYANFVDDAWKWKES</sequence>